<feature type="transmembrane region" description="Helical" evidence="1">
    <location>
        <begin position="6"/>
        <end position="26"/>
    </location>
</feature>
<name>A0A935CCU4_9BACT</name>
<keyword evidence="1" id="KW-0812">Transmembrane</keyword>
<dbReference type="RefSeq" id="WP_201431989.1">
    <property type="nucleotide sequence ID" value="NZ_JAEQBW010000007.1"/>
</dbReference>
<evidence type="ECO:0000256" key="1">
    <source>
        <dbReference type="SAM" id="Phobius"/>
    </source>
</evidence>
<organism evidence="2 3">
    <name type="scientific">Marivirga aurantiaca</name>
    <dbReference type="NCBI Taxonomy" id="2802615"/>
    <lineage>
        <taxon>Bacteria</taxon>
        <taxon>Pseudomonadati</taxon>
        <taxon>Bacteroidota</taxon>
        <taxon>Cytophagia</taxon>
        <taxon>Cytophagales</taxon>
        <taxon>Marivirgaceae</taxon>
        <taxon>Marivirga</taxon>
    </lineage>
</organism>
<protein>
    <submittedName>
        <fullName evidence="2">Uncharacterized protein</fullName>
    </submittedName>
</protein>
<keyword evidence="1" id="KW-0472">Membrane</keyword>
<proteinExistence type="predicted"/>
<sequence length="561" mass="64397">MNNKTQWFLGILFGFILLIFLSWQLVKNLKIKKYVENTIQSELNKFWPERIDFEIDKINFNFFSKKASVSDINFLILDGQEGDSLASVSIGKITVDWESYKNFFSNDTIKIISVNLDRVVSNGPFDFEKLNTQTSDTTKSGSKFKIQVNEITISNSEMRFYEQKPEQKGQLFTKYKVHVKDVFYDNEKDFKPLEKGIGEAYVYLDETDYYLPDGFHRLQIAESNFEPLSGKLTIKNVLFQPIYDWVKFASLKEVLSNHITFKADSISLKGMDISLEKSFLGEEIRVYQPSLTVMRDKNYILPDDRFVPIFVDKIEQMEMPVFIRKVLVENMYLEYVEKPDGKQKTGKIYFTELNGTIDNITNIADSVTKLEASLNINASTKVFGQGLLTAEITYGLQTKNGAFGAKGSLKTMGLIHFNEFLDDVFPVKIKEGQADVVYFNFGGTRTQSSGEMRFKYSNLKIEVDTKDKENNLQDNALSFLANIALAQNNPRPNGKFRVGKIEFERDTRKSMFNFWAASVVSGFKSTLGATPPAAIEKEFTEKEDENFWQKLGFGKNKDQKQ</sequence>
<reference evidence="2" key="1">
    <citation type="submission" date="2021-01" db="EMBL/GenBank/DDBJ databases">
        <title>Marivirga aurantiaca sp. nov., isolated from intertidal surface sediments.</title>
        <authorList>
            <person name="Zhang M."/>
        </authorList>
    </citation>
    <scope>NUCLEOTIDE SEQUENCE</scope>
    <source>
        <strain evidence="2">S37H4</strain>
    </source>
</reference>
<evidence type="ECO:0000313" key="2">
    <source>
        <dbReference type="EMBL" id="MBK6266308.1"/>
    </source>
</evidence>
<keyword evidence="1" id="KW-1133">Transmembrane helix</keyword>
<evidence type="ECO:0000313" key="3">
    <source>
        <dbReference type="Proteomes" id="UP000611723"/>
    </source>
</evidence>
<gene>
    <name evidence="2" type="ORF">JKA74_14775</name>
</gene>
<dbReference type="Proteomes" id="UP000611723">
    <property type="component" value="Unassembled WGS sequence"/>
</dbReference>
<accession>A0A935CCU4</accession>
<comment type="caution">
    <text evidence="2">The sequence shown here is derived from an EMBL/GenBank/DDBJ whole genome shotgun (WGS) entry which is preliminary data.</text>
</comment>
<keyword evidence="3" id="KW-1185">Reference proteome</keyword>
<dbReference type="AlphaFoldDB" id="A0A935CCU4"/>
<dbReference type="EMBL" id="JAEQBW010000007">
    <property type="protein sequence ID" value="MBK6266308.1"/>
    <property type="molecule type" value="Genomic_DNA"/>
</dbReference>